<sequence>MLTFDPRLQDESHELLPTDRGSPLKSATVEILKSDDEPKKGRLHRWRTGWTFMLFLSSVACVLVLAFNTGFLLWAVARDRVENGQGLLFEGDCDRVGRLNTGLHLLINLFSTIILGASNYGMQCLCAPTRKDVDRVHQRGGWLNIGVPSLKNIRHVSKRRSALWFCLLVSSVPLHLLYNSTVFYTISAYGYDAFVGYDSPAGKPLDSLDYGADYEVTFTRLYETAEKGGLKNLTEIECYNAFAETYHTTYGSVILISDDVDSAYDYGHIESEPVWRPLQDWTPHSWMCQYDPVCAAEAEQGNWTLPWDPYRINSCLAERVPQRCRLQYSLPLTIAVIVANLAKAIILGYMSFSRADPPMLTTGDAVASFLHRPDPFSVGRCLLSAKEVRGSGQSTDDNQYRPVAYHGDRARWYSAVPKRKWVPIIIFWAVAIGICIGLIIYGQQNDGSEIWAAKFGKTASMNASTIIKGDWWPKSLLANTIIANVPQLIFSLLYFVSNSILTNMTLAAEWSRYALLRRGLRVSWNAQAAQRKSYFLSLPYRYAVPLMASSATLHWLISQSIFLVGVDAYDAEWERAEALDVMTCGYTPIAIVSSLSVGAVIVLAMLALGLRRLDSAMVVAGSCSLAIAAACHPGHDPNLQHDESRRAGPLQEKEDMEYSPVMWGSVPVDGEVGHCTFASGEVEEPEVGRFYQ</sequence>
<dbReference type="PANTHER" id="PTHR35395">
    <property type="entry name" value="DUF6536 DOMAIN-CONTAINING PROTEIN"/>
    <property type="match status" value="1"/>
</dbReference>
<evidence type="ECO:0000256" key="1">
    <source>
        <dbReference type="SAM" id="MobiDB-lite"/>
    </source>
</evidence>
<proteinExistence type="predicted"/>
<feature type="transmembrane region" description="Helical" evidence="2">
    <location>
        <begin position="421"/>
        <end position="441"/>
    </location>
</feature>
<keyword evidence="5" id="KW-1185">Reference proteome</keyword>
<dbReference type="InterPro" id="IPR046623">
    <property type="entry name" value="DUF6536"/>
</dbReference>
<evidence type="ECO:0000259" key="3">
    <source>
        <dbReference type="Pfam" id="PF20163"/>
    </source>
</evidence>
<gene>
    <name evidence="4" type="ORF">BJY01DRAFT_250343</name>
</gene>
<feature type="region of interest" description="Disordered" evidence="1">
    <location>
        <begin position="1"/>
        <end position="22"/>
    </location>
</feature>
<comment type="caution">
    <text evidence="4">The sequence shown here is derived from an EMBL/GenBank/DDBJ whole genome shotgun (WGS) entry which is preliminary data.</text>
</comment>
<name>A0ABR4JL84_9EURO</name>
<dbReference type="EMBL" id="JBFXLU010000129">
    <property type="protein sequence ID" value="KAL2839743.1"/>
    <property type="molecule type" value="Genomic_DNA"/>
</dbReference>
<feature type="transmembrane region" description="Helical" evidence="2">
    <location>
        <begin position="161"/>
        <end position="178"/>
    </location>
</feature>
<dbReference type="Pfam" id="PF20163">
    <property type="entry name" value="DUF6536"/>
    <property type="match status" value="1"/>
</dbReference>
<keyword evidence="2" id="KW-1133">Transmembrane helix</keyword>
<feature type="transmembrane region" description="Helical" evidence="2">
    <location>
        <begin position="476"/>
        <end position="496"/>
    </location>
</feature>
<dbReference type="PANTHER" id="PTHR35395:SF1">
    <property type="entry name" value="DUF6536 DOMAIN-CONTAINING PROTEIN"/>
    <property type="match status" value="1"/>
</dbReference>
<evidence type="ECO:0000256" key="2">
    <source>
        <dbReference type="SAM" id="Phobius"/>
    </source>
</evidence>
<protein>
    <recommendedName>
        <fullName evidence="3">DUF6536 domain-containing protein</fullName>
    </recommendedName>
</protein>
<keyword evidence="2" id="KW-0472">Membrane</keyword>
<feature type="transmembrane region" description="Helical" evidence="2">
    <location>
        <begin position="586"/>
        <end position="608"/>
    </location>
</feature>
<feature type="transmembrane region" description="Helical" evidence="2">
    <location>
        <begin position="328"/>
        <end position="350"/>
    </location>
</feature>
<keyword evidence="2" id="KW-0812">Transmembrane</keyword>
<evidence type="ECO:0000313" key="4">
    <source>
        <dbReference type="EMBL" id="KAL2839743.1"/>
    </source>
</evidence>
<feature type="compositionally biased region" description="Basic and acidic residues" evidence="1">
    <location>
        <begin position="7"/>
        <end position="17"/>
    </location>
</feature>
<feature type="domain" description="DUF6536" evidence="3">
    <location>
        <begin position="50"/>
        <end position="196"/>
    </location>
</feature>
<reference evidence="4 5" key="1">
    <citation type="submission" date="2024-07" db="EMBL/GenBank/DDBJ databases">
        <title>Section-level genome sequencing and comparative genomics of Aspergillus sections Usti and Cavernicolus.</title>
        <authorList>
            <consortium name="Lawrence Berkeley National Laboratory"/>
            <person name="Nybo J.L."/>
            <person name="Vesth T.C."/>
            <person name="Theobald S."/>
            <person name="Frisvad J.C."/>
            <person name="Larsen T.O."/>
            <person name="Kjaerboelling I."/>
            <person name="Rothschild-Mancinelli K."/>
            <person name="Lyhne E.K."/>
            <person name="Kogle M.E."/>
            <person name="Barry K."/>
            <person name="Clum A."/>
            <person name="Na H."/>
            <person name="Ledsgaard L."/>
            <person name="Lin J."/>
            <person name="Lipzen A."/>
            <person name="Kuo A."/>
            <person name="Riley R."/>
            <person name="Mondo S."/>
            <person name="Labutti K."/>
            <person name="Haridas S."/>
            <person name="Pangalinan J."/>
            <person name="Salamov A.A."/>
            <person name="Simmons B.A."/>
            <person name="Magnuson J.K."/>
            <person name="Chen J."/>
            <person name="Drula E."/>
            <person name="Henrissat B."/>
            <person name="Wiebenga A."/>
            <person name="Lubbers R.J."/>
            <person name="Gomes A.C."/>
            <person name="Makela M.R."/>
            <person name="Stajich J."/>
            <person name="Grigoriev I.V."/>
            <person name="Mortensen U.H."/>
            <person name="De Vries R.P."/>
            <person name="Baker S.E."/>
            <person name="Andersen M.R."/>
        </authorList>
    </citation>
    <scope>NUCLEOTIDE SEQUENCE [LARGE SCALE GENOMIC DNA]</scope>
    <source>
        <strain evidence="4 5">CBS 123904</strain>
    </source>
</reference>
<feature type="transmembrane region" description="Helical" evidence="2">
    <location>
        <begin position="105"/>
        <end position="122"/>
    </location>
</feature>
<dbReference type="Proteomes" id="UP001610446">
    <property type="component" value="Unassembled WGS sequence"/>
</dbReference>
<accession>A0ABR4JL84</accession>
<organism evidence="4 5">
    <name type="scientific">Aspergillus pseudoustus</name>
    <dbReference type="NCBI Taxonomy" id="1810923"/>
    <lineage>
        <taxon>Eukaryota</taxon>
        <taxon>Fungi</taxon>
        <taxon>Dikarya</taxon>
        <taxon>Ascomycota</taxon>
        <taxon>Pezizomycotina</taxon>
        <taxon>Eurotiomycetes</taxon>
        <taxon>Eurotiomycetidae</taxon>
        <taxon>Eurotiales</taxon>
        <taxon>Aspergillaceae</taxon>
        <taxon>Aspergillus</taxon>
        <taxon>Aspergillus subgen. Nidulantes</taxon>
    </lineage>
</organism>
<feature type="transmembrane region" description="Helical" evidence="2">
    <location>
        <begin position="49"/>
        <end position="77"/>
    </location>
</feature>
<evidence type="ECO:0000313" key="5">
    <source>
        <dbReference type="Proteomes" id="UP001610446"/>
    </source>
</evidence>
<feature type="transmembrane region" description="Helical" evidence="2">
    <location>
        <begin position="542"/>
        <end position="566"/>
    </location>
</feature>